<dbReference type="OrthoDB" id="10524352at2759"/>
<feature type="compositionally biased region" description="Low complexity" evidence="1">
    <location>
        <begin position="588"/>
        <end position="597"/>
    </location>
</feature>
<proteinExistence type="predicted"/>
<accession>A0A1Q9EXX5</accession>
<feature type="compositionally biased region" description="Basic and acidic residues" evidence="1">
    <location>
        <begin position="607"/>
        <end position="638"/>
    </location>
</feature>
<dbReference type="Proteomes" id="UP000186817">
    <property type="component" value="Unassembled WGS sequence"/>
</dbReference>
<keyword evidence="3" id="KW-1185">Reference proteome</keyword>
<reference evidence="2 3" key="1">
    <citation type="submission" date="2016-02" db="EMBL/GenBank/DDBJ databases">
        <title>Genome analysis of coral dinoflagellate symbionts highlights evolutionary adaptations to a symbiotic lifestyle.</title>
        <authorList>
            <person name="Aranda M."/>
            <person name="Li Y."/>
            <person name="Liew Y.J."/>
            <person name="Baumgarten S."/>
            <person name="Simakov O."/>
            <person name="Wilson M."/>
            <person name="Piel J."/>
            <person name="Ashoor H."/>
            <person name="Bougouffa S."/>
            <person name="Bajic V.B."/>
            <person name="Ryu T."/>
            <person name="Ravasi T."/>
            <person name="Bayer T."/>
            <person name="Micklem G."/>
            <person name="Kim H."/>
            <person name="Bhak J."/>
            <person name="Lajeunesse T.C."/>
            <person name="Voolstra C.R."/>
        </authorList>
    </citation>
    <scope>NUCLEOTIDE SEQUENCE [LARGE SCALE GENOMIC DNA]</scope>
    <source>
        <strain evidence="2 3">CCMP2467</strain>
    </source>
</reference>
<gene>
    <name evidence="2" type="ORF">AK812_SmicGene3849</name>
</gene>
<evidence type="ECO:0000313" key="3">
    <source>
        <dbReference type="Proteomes" id="UP000186817"/>
    </source>
</evidence>
<comment type="caution">
    <text evidence="2">The sequence shown here is derived from an EMBL/GenBank/DDBJ whole genome shotgun (WGS) entry which is preliminary data.</text>
</comment>
<protein>
    <submittedName>
        <fullName evidence="2">Uncharacterized protein</fullName>
    </submittedName>
</protein>
<feature type="compositionally biased region" description="Polar residues" evidence="1">
    <location>
        <begin position="644"/>
        <end position="653"/>
    </location>
</feature>
<evidence type="ECO:0000256" key="1">
    <source>
        <dbReference type="SAM" id="MobiDB-lite"/>
    </source>
</evidence>
<sequence length="673" mass="75076">MSDHRAEDLTFEQMKIAVTPLVCRALPQPVSLQLPLGIYNPLILPITLLQIHDNPLVNMFDVISNHSRDIDFAQLEKAFVDANSISNFSQLPEPFGFKGELPKGTKMQIFIYPRRDGGHHIIKHFVCTLKCKPKIFNSGVYGQAYVYNWRSTDAKVGKKIIQYTLENLGGRQYKIFDLVSYNHHFDACLSTTTSYIASLLSPDAHVLPHRAVFRPLTRRIPDKVGSGPKLLGLAILASACAAGLESSSKGKSEASAASEGDEALANLRRDGAKRDPSPLEEFNKAVKAHLLAKGQQQSEQCMLGENLYLLIKVKSECSWQPVVQDALKEMRSSAKNRYEEVSLMTRQDMTKCMSGMTDEYALREAIQLPRTRESTLVRVPEGAQLLPAQSMRGQDLTSPSALRALQDMVLPIKLVFAWKKEAGRLAKKIFNDVQALLHEVEKNQDAFTTAEGDLPGRPRTSLAYLKYSQGRGQDDDALTPREDEIDLEDSHAAVGTRSIDSQELQSRESNLGELEAAMSREWAAVGRQKRIERNRILAEQDSVSEPCRTRVPETRAPPRPKASLFSVLLDTLPSSTVSLASLVDRNRSSSAPCAAQRRAPRPAPDFRQTEDWRRANEVRQRRGRESVEQSQKKLERKPGLRVPSRSSSRQTPVSEVLDPKCHLAGMHGIVEGL</sequence>
<organism evidence="2 3">
    <name type="scientific">Symbiodinium microadriaticum</name>
    <name type="common">Dinoflagellate</name>
    <name type="synonym">Zooxanthella microadriatica</name>
    <dbReference type="NCBI Taxonomy" id="2951"/>
    <lineage>
        <taxon>Eukaryota</taxon>
        <taxon>Sar</taxon>
        <taxon>Alveolata</taxon>
        <taxon>Dinophyceae</taxon>
        <taxon>Suessiales</taxon>
        <taxon>Symbiodiniaceae</taxon>
        <taxon>Symbiodinium</taxon>
    </lineage>
</organism>
<dbReference type="EMBL" id="LSRX01000046">
    <property type="protein sequence ID" value="OLQ12269.1"/>
    <property type="molecule type" value="Genomic_DNA"/>
</dbReference>
<feature type="region of interest" description="Disordered" evidence="1">
    <location>
        <begin position="583"/>
        <end position="657"/>
    </location>
</feature>
<evidence type="ECO:0000313" key="2">
    <source>
        <dbReference type="EMBL" id="OLQ12269.1"/>
    </source>
</evidence>
<name>A0A1Q9EXX5_SYMMI</name>
<dbReference type="AlphaFoldDB" id="A0A1Q9EXX5"/>